<dbReference type="PROSITE" id="PS50848">
    <property type="entry name" value="START"/>
    <property type="match status" value="1"/>
</dbReference>
<dbReference type="SMART" id="SM00234">
    <property type="entry name" value="START"/>
    <property type="match status" value="1"/>
</dbReference>
<dbReference type="eggNOG" id="KOG2761">
    <property type="taxonomic scope" value="Eukaryota"/>
</dbReference>
<dbReference type="CDD" id="cd00177">
    <property type="entry name" value="START"/>
    <property type="match status" value="1"/>
</dbReference>
<dbReference type="PANTHER" id="PTHR19308">
    <property type="entry name" value="PHOSPHATIDYLCHOLINE TRANSFER PROTEIN"/>
    <property type="match status" value="1"/>
</dbReference>
<dbReference type="Pfam" id="PF01852">
    <property type="entry name" value="START"/>
    <property type="match status" value="1"/>
</dbReference>
<organism evidence="2 3">
    <name type="scientific">Paramecium tetraurelia</name>
    <dbReference type="NCBI Taxonomy" id="5888"/>
    <lineage>
        <taxon>Eukaryota</taxon>
        <taxon>Sar</taxon>
        <taxon>Alveolata</taxon>
        <taxon>Ciliophora</taxon>
        <taxon>Intramacronucleata</taxon>
        <taxon>Oligohymenophorea</taxon>
        <taxon>Peniculida</taxon>
        <taxon>Parameciidae</taxon>
        <taxon>Paramecium</taxon>
    </lineage>
</organism>
<dbReference type="STRING" id="5888.A0E796"/>
<dbReference type="InterPro" id="IPR051213">
    <property type="entry name" value="START_lipid_transfer"/>
</dbReference>
<sequence>MNSNLLFSSLKFCKAAISRFHLSLYLQHTRKIRSLQRQLQLLEIRLKIFQFYANCKPYDLSMDIQFIHHLPTNNSKSSFESACSLDIVLFHSSKHKCIDCTNHPLHIQLNGTLLLDLLGYSFMIISTYYLDFFIKTIAEIDDKLQSQYQHHQIQIKTKKPKLNFHTSILTQQPFLQAYNQIMNPFLIIYLNNIEIDTKIFILRLREIHFLYNQTAMQNSYLTQLDQIQEQAIQMAYQQPQEGQWNKEHDKNDCIIYSKLNQVGLKMTRTELKLNVDPKKAMDLIFDMTKRAEFDEYFLEAQVVEKIDENNVIYYGAGKSPIVLVDPRDMVALTRRIVLKDGTHMVVSKSVQLDSVPNKKKYTRCEIIISAFLIKQISQDICQVIIIANVDPKGSIPKMLINSGVSMQADAVKKLMEKMRQRTLKD</sequence>
<dbReference type="GeneID" id="5044345"/>
<dbReference type="InterPro" id="IPR023393">
    <property type="entry name" value="START-like_dom_sf"/>
</dbReference>
<feature type="domain" description="START" evidence="1">
    <location>
        <begin position="244"/>
        <end position="424"/>
    </location>
</feature>
<dbReference type="PANTHER" id="PTHR19308:SF56">
    <property type="entry name" value="START DOMAIN-CONTAINING PROTEIN"/>
    <property type="match status" value="1"/>
</dbReference>
<dbReference type="KEGG" id="ptm:GSPATT00023891001"/>
<protein>
    <recommendedName>
        <fullName evidence="1">START domain-containing protein</fullName>
    </recommendedName>
</protein>
<dbReference type="OrthoDB" id="10252833at2759"/>
<accession>A0E796</accession>
<dbReference type="EMBL" id="CT868661">
    <property type="protein sequence ID" value="CAK91163.1"/>
    <property type="molecule type" value="Genomic_DNA"/>
</dbReference>
<dbReference type="InParanoid" id="A0E796"/>
<evidence type="ECO:0000313" key="2">
    <source>
        <dbReference type="EMBL" id="CAK91163.1"/>
    </source>
</evidence>
<dbReference type="RefSeq" id="XP_001458560.1">
    <property type="nucleotide sequence ID" value="XM_001458523.2"/>
</dbReference>
<dbReference type="HOGENOM" id="CLU_646359_0_0_1"/>
<evidence type="ECO:0000259" key="1">
    <source>
        <dbReference type="PROSITE" id="PS50848"/>
    </source>
</evidence>
<name>A0E796_PARTE</name>
<proteinExistence type="predicted"/>
<dbReference type="AlphaFoldDB" id="A0E796"/>
<evidence type="ECO:0000313" key="3">
    <source>
        <dbReference type="Proteomes" id="UP000000600"/>
    </source>
</evidence>
<dbReference type="InterPro" id="IPR002913">
    <property type="entry name" value="START_lipid-bd_dom"/>
</dbReference>
<dbReference type="SUPFAM" id="SSF55961">
    <property type="entry name" value="Bet v1-like"/>
    <property type="match status" value="1"/>
</dbReference>
<dbReference type="GO" id="GO:0008289">
    <property type="term" value="F:lipid binding"/>
    <property type="evidence" value="ECO:0007669"/>
    <property type="project" value="InterPro"/>
</dbReference>
<keyword evidence="3" id="KW-1185">Reference proteome</keyword>
<gene>
    <name evidence="2" type="ORF">GSPATT00023891001</name>
</gene>
<reference evidence="2 3" key="1">
    <citation type="journal article" date="2006" name="Nature">
        <title>Global trends of whole-genome duplications revealed by the ciliate Paramecium tetraurelia.</title>
        <authorList>
            <consortium name="Genoscope"/>
            <person name="Aury J.-M."/>
            <person name="Jaillon O."/>
            <person name="Duret L."/>
            <person name="Noel B."/>
            <person name="Jubin C."/>
            <person name="Porcel B.M."/>
            <person name="Segurens B."/>
            <person name="Daubin V."/>
            <person name="Anthouard V."/>
            <person name="Aiach N."/>
            <person name="Arnaiz O."/>
            <person name="Billaut A."/>
            <person name="Beisson J."/>
            <person name="Blanc I."/>
            <person name="Bouhouche K."/>
            <person name="Camara F."/>
            <person name="Duharcourt S."/>
            <person name="Guigo R."/>
            <person name="Gogendeau D."/>
            <person name="Katinka M."/>
            <person name="Keller A.-M."/>
            <person name="Kissmehl R."/>
            <person name="Klotz C."/>
            <person name="Koll F."/>
            <person name="Le Moue A."/>
            <person name="Lepere C."/>
            <person name="Malinsky S."/>
            <person name="Nowacki M."/>
            <person name="Nowak J.K."/>
            <person name="Plattner H."/>
            <person name="Poulain J."/>
            <person name="Ruiz F."/>
            <person name="Serrano V."/>
            <person name="Zagulski M."/>
            <person name="Dessen P."/>
            <person name="Betermier M."/>
            <person name="Weissenbach J."/>
            <person name="Scarpelli C."/>
            <person name="Schachter V."/>
            <person name="Sperling L."/>
            <person name="Meyer E."/>
            <person name="Cohen J."/>
            <person name="Wincker P."/>
        </authorList>
    </citation>
    <scope>NUCLEOTIDE SEQUENCE [LARGE SCALE GENOMIC DNA]</scope>
    <source>
        <strain evidence="2 3">Stock d4-2</strain>
    </source>
</reference>
<dbReference type="FunFam" id="3.30.530.20:FF:000044">
    <property type="entry name" value="Uncharacterized protein"/>
    <property type="match status" value="1"/>
</dbReference>
<dbReference type="GO" id="GO:0005737">
    <property type="term" value="C:cytoplasm"/>
    <property type="evidence" value="ECO:0007669"/>
    <property type="project" value="UniProtKB-ARBA"/>
</dbReference>
<dbReference type="Proteomes" id="UP000000600">
    <property type="component" value="Unassembled WGS sequence"/>
</dbReference>
<dbReference type="Gene3D" id="3.30.530.20">
    <property type="match status" value="1"/>
</dbReference>